<organism evidence="2 3">
    <name type="scientific">Colletotrichum navitas</name>
    <dbReference type="NCBI Taxonomy" id="681940"/>
    <lineage>
        <taxon>Eukaryota</taxon>
        <taxon>Fungi</taxon>
        <taxon>Dikarya</taxon>
        <taxon>Ascomycota</taxon>
        <taxon>Pezizomycotina</taxon>
        <taxon>Sordariomycetes</taxon>
        <taxon>Hypocreomycetidae</taxon>
        <taxon>Glomerellales</taxon>
        <taxon>Glomerellaceae</taxon>
        <taxon>Colletotrichum</taxon>
        <taxon>Colletotrichum graminicola species complex</taxon>
    </lineage>
</organism>
<gene>
    <name evidence="2" type="ORF">LY79DRAFT_277250</name>
</gene>
<feature type="region of interest" description="Disordered" evidence="1">
    <location>
        <begin position="1"/>
        <end position="26"/>
    </location>
</feature>
<sequence length="459" mass="51509">MDKDAPQGAVHMPKGGQSATGKVTKPISSTIPLSGWSDIDLSSHRRVIENVFTVDAQPFNDLVTQVWVFIQLHYSTGGKHIPIGLFRYYCMTMWWYRALFLQDTNGNNLTTEQKNFLNFMGTSGEYHIPSHIAQYLSNMGNFQQGGEAFRFRLQPHTLLSRDSDTVAAGWFTNDTHANDQSNWWKYAQLPSPGVYTAYACNEADNVSGGNSQNTLDGIAPDIPGATAVPTDNIVGWSNMHQKACHSSWRSTYFNLGWSGTGLPPDLETQFNLSTSTLKWMSGRLSVMKDLKVHSSKHLTLSPHGHPLQAYYLWQDVPHHATDLRPPAAHAVGNVLRATHQYEVALASRFSMDPKILGPAFSFGYRLERRRIFRDIHNEQPRTCSNSCFQPWLFVDSDNQYTTVDESWFNDMNLPLNFGSGTFLSVVRFRTNSLLRSNALSAALVPSDVRKLPVSQDPIS</sequence>
<keyword evidence="3" id="KW-1185">Reference proteome</keyword>
<feature type="compositionally biased region" description="Polar residues" evidence="1">
    <location>
        <begin position="17"/>
        <end position="26"/>
    </location>
</feature>
<accession>A0AAD8PVK6</accession>
<dbReference type="Proteomes" id="UP001230504">
    <property type="component" value="Unassembled WGS sequence"/>
</dbReference>
<dbReference type="RefSeq" id="XP_060412069.1">
    <property type="nucleotide sequence ID" value="XM_060552083.1"/>
</dbReference>
<dbReference type="AlphaFoldDB" id="A0AAD8PVK6"/>
<reference evidence="2" key="1">
    <citation type="submission" date="2021-06" db="EMBL/GenBank/DDBJ databases">
        <title>Comparative genomics, transcriptomics and evolutionary studies reveal genomic signatures of adaptation to plant cell wall in hemibiotrophic fungi.</title>
        <authorList>
            <consortium name="DOE Joint Genome Institute"/>
            <person name="Baroncelli R."/>
            <person name="Diaz J.F."/>
            <person name="Benocci T."/>
            <person name="Peng M."/>
            <person name="Battaglia E."/>
            <person name="Haridas S."/>
            <person name="Andreopoulos W."/>
            <person name="Labutti K."/>
            <person name="Pangilinan J."/>
            <person name="Floch G.L."/>
            <person name="Makela M.R."/>
            <person name="Henrissat B."/>
            <person name="Grigoriev I.V."/>
            <person name="Crouch J.A."/>
            <person name="De Vries R.P."/>
            <person name="Sukno S.A."/>
            <person name="Thon M.R."/>
        </authorList>
    </citation>
    <scope>NUCLEOTIDE SEQUENCE</scope>
    <source>
        <strain evidence="2">CBS 125086</strain>
    </source>
</reference>
<dbReference type="GeneID" id="85436323"/>
<protein>
    <submittedName>
        <fullName evidence="2">Uncharacterized protein</fullName>
    </submittedName>
</protein>
<dbReference type="EMBL" id="JAHLJV010000048">
    <property type="protein sequence ID" value="KAK1585016.1"/>
    <property type="molecule type" value="Genomic_DNA"/>
</dbReference>
<evidence type="ECO:0000313" key="3">
    <source>
        <dbReference type="Proteomes" id="UP001230504"/>
    </source>
</evidence>
<evidence type="ECO:0000313" key="2">
    <source>
        <dbReference type="EMBL" id="KAK1585016.1"/>
    </source>
</evidence>
<proteinExistence type="predicted"/>
<evidence type="ECO:0000256" key="1">
    <source>
        <dbReference type="SAM" id="MobiDB-lite"/>
    </source>
</evidence>
<name>A0AAD8PVK6_9PEZI</name>
<comment type="caution">
    <text evidence="2">The sequence shown here is derived from an EMBL/GenBank/DDBJ whole genome shotgun (WGS) entry which is preliminary data.</text>
</comment>